<feature type="region of interest" description="Disordered" evidence="1">
    <location>
        <begin position="320"/>
        <end position="339"/>
    </location>
</feature>
<sequence length="983" mass="109039">MAAEACGSQAAAPRPPTRPRLTFMDLPAETQREIIAHCSGIDLICVALVSKHFHELASTQLYRSVHIVFPDDDDANFDSPIDGLAGGLDTFTTSSYNYAKHLRDLSMDTLSVGDTGEQAYQPYLYSASCGKFFNTLLHLTLKKAIALETFKWNIRVELTRPVYSQLHRIVSLKKLHVRLQAGASYYSPPPPLPSSSDSHSQTLAVGNSSVHPPASAAFAATSQSGSAHPSQKPHLKSASCNRPSPATFSGFHNLKSLAVLDIDSVDIVPEVKTCIKNSFSTLKELSLSLSDQLAQKARKPLPESDGEDSDVEEDFQVISASQQPSDYDSTGPAKAFRAQEERKAQEAILGKILNVESKLSKKPKLRSKKSRDASLSAAASEKQAAESAEVTGDPREDFITAIRDATTKLMALQNGSRDFSAPQQDVLDTIEKAARKYVAYSHAPNADEGVEARAHSQPALFSGGTSDIQLDHDQATEQRTNSIAAETTLPNGYGEQEQVREEQNILNEETDEAMVDYDEQLLAAATSVTENNEADATSSNPTMLNGAQHCQGRLAEAMTQVFRLQLLVEQAKLVPLSDKLCDLRDQFVLLTENLRLMRSEGTVTSSSELHHIESELRHLYKSLGSMFDDVQAVDDEVAALSKKVPGILSKEGRKQDKLRRRMDDYARDTRGLSLESLSIHLMVVKASVLSRGIDVTCLKQLTLLNVGNQIPIWNMLAKESKLRPLALRSIFTDHVTTPFLTCVGQLPVLHELFLLARSEKHKPESFAPLASVDIDQIRRLVLKRHMSTLKRLMIKNDSYLPTWDVNEKTMVYICTRGIQLEELAISMNIYSVHAFMQYFPGLVKLRALNIIRFRNSDTCIWVMREILRFIVDNLSHHSELKLEWIAMEDDRVDRVVRPSNHGEAERFGAVSRSKAYQGGHEAGLGDEVAASTPAADWADTDSEGEEPVVDVGKWLRFKTFGPLHFYDVWGVKIFEKEIRSGRL</sequence>
<feature type="region of interest" description="Disordered" evidence="1">
    <location>
        <begin position="361"/>
        <end position="396"/>
    </location>
</feature>
<evidence type="ECO:0000313" key="3">
    <source>
        <dbReference type="EMBL" id="PHH66809.1"/>
    </source>
</evidence>
<dbReference type="STRING" id="1399860.A0A2C5XC30"/>
<evidence type="ECO:0000259" key="2">
    <source>
        <dbReference type="PROSITE" id="PS50181"/>
    </source>
</evidence>
<gene>
    <name evidence="3" type="ORF">CDD81_5941</name>
</gene>
<feature type="region of interest" description="Disordered" evidence="1">
    <location>
        <begin position="188"/>
        <end position="242"/>
    </location>
</feature>
<dbReference type="SUPFAM" id="SSF81383">
    <property type="entry name" value="F-box domain"/>
    <property type="match status" value="1"/>
</dbReference>
<feature type="compositionally biased region" description="Polar residues" evidence="1">
    <location>
        <begin position="220"/>
        <end position="229"/>
    </location>
</feature>
<evidence type="ECO:0000313" key="4">
    <source>
        <dbReference type="Proteomes" id="UP000226192"/>
    </source>
</evidence>
<evidence type="ECO:0000256" key="1">
    <source>
        <dbReference type="SAM" id="MobiDB-lite"/>
    </source>
</evidence>
<feature type="domain" description="F-box" evidence="2">
    <location>
        <begin position="20"/>
        <end position="65"/>
    </location>
</feature>
<name>A0A2C5XC30_9HYPO</name>
<dbReference type="InterPro" id="IPR036047">
    <property type="entry name" value="F-box-like_dom_sf"/>
</dbReference>
<feature type="compositionally biased region" description="Low complexity" evidence="1">
    <location>
        <begin position="373"/>
        <end position="389"/>
    </location>
</feature>
<protein>
    <recommendedName>
        <fullName evidence="2">F-box domain-containing protein</fullName>
    </recommendedName>
</protein>
<dbReference type="Pfam" id="PF00646">
    <property type="entry name" value="F-box"/>
    <property type="match status" value="1"/>
</dbReference>
<dbReference type="AlphaFoldDB" id="A0A2C5XC30"/>
<dbReference type="OrthoDB" id="4200124at2759"/>
<dbReference type="Proteomes" id="UP000226192">
    <property type="component" value="Unassembled WGS sequence"/>
</dbReference>
<keyword evidence="4" id="KW-1185">Reference proteome</keyword>
<organism evidence="3 4">
    <name type="scientific">Ophiocordyceps australis</name>
    <dbReference type="NCBI Taxonomy" id="1399860"/>
    <lineage>
        <taxon>Eukaryota</taxon>
        <taxon>Fungi</taxon>
        <taxon>Dikarya</taxon>
        <taxon>Ascomycota</taxon>
        <taxon>Pezizomycotina</taxon>
        <taxon>Sordariomycetes</taxon>
        <taxon>Hypocreomycetidae</taxon>
        <taxon>Hypocreales</taxon>
        <taxon>Ophiocordycipitaceae</taxon>
        <taxon>Ophiocordyceps</taxon>
    </lineage>
</organism>
<feature type="compositionally biased region" description="Polar residues" evidence="1">
    <location>
        <begin position="201"/>
        <end position="210"/>
    </location>
</feature>
<accession>A0A2C5XC30</accession>
<comment type="caution">
    <text evidence="3">The sequence shown here is derived from an EMBL/GenBank/DDBJ whole genome shotgun (WGS) entry which is preliminary data.</text>
</comment>
<dbReference type="InterPro" id="IPR001810">
    <property type="entry name" value="F-box_dom"/>
</dbReference>
<dbReference type="EMBL" id="NJET01000005">
    <property type="protein sequence ID" value="PHH66809.1"/>
    <property type="molecule type" value="Genomic_DNA"/>
</dbReference>
<reference evidence="3 4" key="1">
    <citation type="submission" date="2017-06" db="EMBL/GenBank/DDBJ databases">
        <title>Ant-infecting Ophiocordyceps genomes reveal a high diversity of potential behavioral manipulation genes and a possible major role for enterotoxins.</title>
        <authorList>
            <person name="De Bekker C."/>
            <person name="Evans H.C."/>
            <person name="Brachmann A."/>
            <person name="Hughes D.P."/>
        </authorList>
    </citation>
    <scope>NUCLEOTIDE SEQUENCE [LARGE SCALE GENOMIC DNA]</scope>
    <source>
        <strain evidence="3 4">Map64</strain>
    </source>
</reference>
<dbReference type="PROSITE" id="PS50181">
    <property type="entry name" value="FBOX"/>
    <property type="match status" value="1"/>
</dbReference>
<proteinExistence type="predicted"/>